<evidence type="ECO:0000313" key="8">
    <source>
        <dbReference type="Proteomes" id="UP001200145"/>
    </source>
</evidence>
<feature type="transmembrane region" description="Helical" evidence="5">
    <location>
        <begin position="261"/>
        <end position="282"/>
    </location>
</feature>
<keyword evidence="8" id="KW-1185">Reference proteome</keyword>
<feature type="transmembrane region" description="Helical" evidence="5">
    <location>
        <begin position="118"/>
        <end position="136"/>
    </location>
</feature>
<reference evidence="7 8" key="1">
    <citation type="submission" date="2022-01" db="EMBL/GenBank/DDBJ databases">
        <title>Flavihumibacter sp. nov., isolated from sediment of a river.</title>
        <authorList>
            <person name="Liu H."/>
        </authorList>
    </citation>
    <scope>NUCLEOTIDE SEQUENCE [LARGE SCALE GENOMIC DNA]</scope>
    <source>
        <strain evidence="7 8">RY-1</strain>
    </source>
</reference>
<proteinExistence type="predicted"/>
<evidence type="ECO:0000256" key="5">
    <source>
        <dbReference type="SAM" id="Phobius"/>
    </source>
</evidence>
<protein>
    <submittedName>
        <fullName evidence="7">SulP family inorganic anion transporter</fullName>
    </submittedName>
</protein>
<evidence type="ECO:0000256" key="2">
    <source>
        <dbReference type="ARBA" id="ARBA00022692"/>
    </source>
</evidence>
<feature type="domain" description="SLC26A/SulP transporter" evidence="6">
    <location>
        <begin position="12"/>
        <end position="387"/>
    </location>
</feature>
<evidence type="ECO:0000256" key="1">
    <source>
        <dbReference type="ARBA" id="ARBA00004141"/>
    </source>
</evidence>
<keyword evidence="2 5" id="KW-0812">Transmembrane</keyword>
<keyword evidence="3 5" id="KW-1133">Transmembrane helix</keyword>
<evidence type="ECO:0000256" key="4">
    <source>
        <dbReference type="ARBA" id="ARBA00023136"/>
    </source>
</evidence>
<dbReference type="InterPro" id="IPR011547">
    <property type="entry name" value="SLC26A/SulP_dom"/>
</dbReference>
<dbReference type="Pfam" id="PF00916">
    <property type="entry name" value="Sulfate_transp"/>
    <property type="match status" value="1"/>
</dbReference>
<dbReference type="InterPro" id="IPR001902">
    <property type="entry name" value="SLC26A/SulP_fam"/>
</dbReference>
<comment type="caution">
    <text evidence="7">The sequence shown here is derived from an EMBL/GenBank/DDBJ whole genome shotgun (WGS) entry which is preliminary data.</text>
</comment>
<dbReference type="Proteomes" id="UP001200145">
    <property type="component" value="Unassembled WGS sequence"/>
</dbReference>
<sequence>MSKRLQNPFGNLSSDIPSSIVVFLVALPLCLGIALGSNAPLFSGIIAGVVGGIVIGALSGSQLSVSGPAAGLTAIVVAALAKLPSFEAFLVSVVIAGVLQIILGYLKAGVLGDYIPGAVIKAMLAAIGLILILKQLPHLVGYDADFEGDESFRQPDGSNTFTGILNSLNHIIPGAALIGIASLLIHIVWDKYVVKIGKFMQLIPAPLVVVLIGVAINQFFIASQSPLVLPDHTLVNIPKAETVEEFVSFFQFPDFGHIANYNVWVVAFTLAIVASLETLLNIEASDELDPYQRVTPTNRELKAQGVGNLLSGFIGGLPITSVIVRTSANVNAGAKTKMSAILHGLLLLLCVAFIPNILNMIPLPALAAVLIYTGFKLAKPSIFKKFYQRGWDQFVPFIVTIIAILLTDLLKGILVGCVVGLFFVLRSNFRSAVFVVNDDKNYLFRLRKDVSFLNKPIIKHKLAKVPEDSFVLIDATRADFLDKDVVEVIEDFIISAPLKNITVQLKKSANKEQGFSNHSETI</sequence>
<name>A0ABS9BQT3_9BACT</name>
<accession>A0ABS9BQT3</accession>
<feature type="transmembrane region" description="Helical" evidence="5">
    <location>
        <begin position="394"/>
        <end position="425"/>
    </location>
</feature>
<feature type="transmembrane region" description="Helical" evidence="5">
    <location>
        <begin position="171"/>
        <end position="189"/>
    </location>
</feature>
<keyword evidence="4 5" id="KW-0472">Membrane</keyword>
<feature type="transmembrane region" description="Helical" evidence="5">
    <location>
        <begin position="344"/>
        <end position="373"/>
    </location>
</feature>
<evidence type="ECO:0000313" key="7">
    <source>
        <dbReference type="EMBL" id="MCF1716981.1"/>
    </source>
</evidence>
<dbReference type="EMBL" id="JAKEVY010000008">
    <property type="protein sequence ID" value="MCF1716981.1"/>
    <property type="molecule type" value="Genomic_DNA"/>
</dbReference>
<organism evidence="7 8">
    <name type="scientific">Flavihumibacter fluminis</name>
    <dbReference type="NCBI Taxonomy" id="2909236"/>
    <lineage>
        <taxon>Bacteria</taxon>
        <taxon>Pseudomonadati</taxon>
        <taxon>Bacteroidota</taxon>
        <taxon>Chitinophagia</taxon>
        <taxon>Chitinophagales</taxon>
        <taxon>Chitinophagaceae</taxon>
        <taxon>Flavihumibacter</taxon>
    </lineage>
</organism>
<dbReference type="RefSeq" id="WP_234868629.1">
    <property type="nucleotide sequence ID" value="NZ_JAKEVY010000008.1"/>
</dbReference>
<evidence type="ECO:0000256" key="3">
    <source>
        <dbReference type="ARBA" id="ARBA00022989"/>
    </source>
</evidence>
<feature type="transmembrane region" description="Helical" evidence="5">
    <location>
        <begin position="201"/>
        <end position="221"/>
    </location>
</feature>
<dbReference type="PANTHER" id="PTHR11814">
    <property type="entry name" value="SULFATE TRANSPORTER"/>
    <property type="match status" value="1"/>
</dbReference>
<evidence type="ECO:0000259" key="6">
    <source>
        <dbReference type="Pfam" id="PF00916"/>
    </source>
</evidence>
<comment type="subcellular location">
    <subcellularLocation>
        <location evidence="1">Membrane</location>
        <topology evidence="1">Multi-pass membrane protein</topology>
    </subcellularLocation>
</comment>
<feature type="transmembrane region" description="Helical" evidence="5">
    <location>
        <begin position="41"/>
        <end position="58"/>
    </location>
</feature>
<feature type="transmembrane region" description="Helical" evidence="5">
    <location>
        <begin position="89"/>
        <end position="106"/>
    </location>
</feature>
<feature type="transmembrane region" description="Helical" evidence="5">
    <location>
        <begin position="303"/>
        <end position="324"/>
    </location>
</feature>
<feature type="transmembrane region" description="Helical" evidence="5">
    <location>
        <begin position="12"/>
        <end position="35"/>
    </location>
</feature>
<gene>
    <name evidence="7" type="ORF">L0U88_20230</name>
</gene>